<feature type="region of interest" description="Disordered" evidence="1">
    <location>
        <begin position="733"/>
        <end position="755"/>
    </location>
</feature>
<evidence type="ECO:0000259" key="2">
    <source>
        <dbReference type="Pfam" id="PF13640"/>
    </source>
</evidence>
<proteinExistence type="predicted"/>
<name>A0A1G9D2I8_9HYPH</name>
<dbReference type="InterPro" id="IPR044862">
    <property type="entry name" value="Pro_4_hyd_alph_FE2OG_OXY"/>
</dbReference>
<dbReference type="Gene3D" id="2.60.120.620">
    <property type="entry name" value="q2cbj1_9rhob like domain"/>
    <property type="match status" value="1"/>
</dbReference>
<feature type="compositionally biased region" description="Basic and acidic residues" evidence="1">
    <location>
        <begin position="736"/>
        <end position="749"/>
    </location>
</feature>
<dbReference type="PANTHER" id="PTHR33099">
    <property type="entry name" value="FE2OG DIOXYGENASE DOMAIN-CONTAINING PROTEIN"/>
    <property type="match status" value="1"/>
</dbReference>
<evidence type="ECO:0000313" key="3">
    <source>
        <dbReference type="EMBL" id="SDK58099.1"/>
    </source>
</evidence>
<keyword evidence="4" id="KW-1185">Reference proteome</keyword>
<evidence type="ECO:0000256" key="1">
    <source>
        <dbReference type="SAM" id="MobiDB-lite"/>
    </source>
</evidence>
<feature type="domain" description="Prolyl 4-hydroxylase alpha subunit Fe(2+) 2OG dioxygenase" evidence="2">
    <location>
        <begin position="122"/>
        <end position="210"/>
    </location>
</feature>
<dbReference type="Proteomes" id="UP000198894">
    <property type="component" value="Unassembled WGS sequence"/>
</dbReference>
<dbReference type="AlphaFoldDB" id="A0A1G9D2I8"/>
<sequence>MPVSSIAAALPDCLRSVERPGDFCVGGLREIFMPTIDVESVGRIAFPLPEAQAERLVAVADAAPHGRGEETVLDRDVRRTWQIDPRRIQIGGRSWETTLAELVTDAARGLGVEEPVEAEFYKLLVYDAGSFFLNHRDTEKTPGMFATLVIVLPSAHRGGELVVRHLGREVMFDLHPEDPSEIGYAAFYADCLHEVRPVIIGLRLILVYNLRFLGKRRTLRAPDYRAVEAHVADLLRGWAGSEDEPDKLIVPLEHAYTPAELSFDTLKGADAGVASVLIEAAAAAECDLHLVLVSIEESGSAVHTGNYRRRRWDRDDEGDEEFEVAEVFDSSLTLSAWRRPDGGEVGFHDFPFNEEELCPPDAFEDLRPDEQHFHEATGNEGASFDRTYRRAGLVLWPRARRLAVLNQAGLGATLPYLEDLAKRWETSDTAAKRQLWGEGDELSGHMLRSWSRETWRREDDTDAGRMLDLQVRLSNAARIDEFVVELSANGHYAASDNDALVRAAALLPRPRATDLLVEIVRRNAAAHLGACADLLMRCVAAPTESAGDAAKIGAALIDVLPGDPAKRAKLDPWTRPASVLPGFVVDLLTATSKIDAGLAARAIEHLLAWPRTYTPDAVLVPAALAFAKRAESRAWPAIGRLREAALDHLRGRIALPLEAPRDWSRTNPLKCTCEDCRALGAFLIDPHQQQWRLRAAQNRRTHVEESVRNAVCDLDLATERRGSPHTLIATKNQASYERRAKQRRQDLEHVSALGG</sequence>
<dbReference type="PANTHER" id="PTHR33099:SF7">
    <property type="entry name" value="MYND-TYPE DOMAIN-CONTAINING PROTEIN"/>
    <property type="match status" value="1"/>
</dbReference>
<organism evidence="3 4">
    <name type="scientific">Mesorhizobium muleiense</name>
    <dbReference type="NCBI Taxonomy" id="1004279"/>
    <lineage>
        <taxon>Bacteria</taxon>
        <taxon>Pseudomonadati</taxon>
        <taxon>Pseudomonadota</taxon>
        <taxon>Alphaproteobacteria</taxon>
        <taxon>Hyphomicrobiales</taxon>
        <taxon>Phyllobacteriaceae</taxon>
        <taxon>Mesorhizobium</taxon>
    </lineage>
</organism>
<dbReference type="Pfam" id="PF13640">
    <property type="entry name" value="2OG-FeII_Oxy_3"/>
    <property type="match status" value="1"/>
</dbReference>
<reference evidence="4" key="1">
    <citation type="submission" date="2016-10" db="EMBL/GenBank/DDBJ databases">
        <authorList>
            <person name="Varghese N."/>
            <person name="Submissions S."/>
        </authorList>
    </citation>
    <scope>NUCLEOTIDE SEQUENCE [LARGE SCALE GENOMIC DNA]</scope>
    <source>
        <strain evidence="4">CGMCC 1.11022</strain>
    </source>
</reference>
<protein>
    <submittedName>
        <fullName evidence="3">2OG-Fe(II) oxygenase superfamily protein</fullName>
    </submittedName>
</protein>
<dbReference type="EMBL" id="FNEE01000017">
    <property type="protein sequence ID" value="SDK58099.1"/>
    <property type="molecule type" value="Genomic_DNA"/>
</dbReference>
<evidence type="ECO:0000313" key="4">
    <source>
        <dbReference type="Proteomes" id="UP000198894"/>
    </source>
</evidence>
<accession>A0A1G9D2I8</accession>
<gene>
    <name evidence="3" type="ORF">SAMN05428953_11741</name>
</gene>